<evidence type="ECO:0000256" key="1">
    <source>
        <dbReference type="ARBA" id="ARBA00010541"/>
    </source>
</evidence>
<dbReference type="Pfam" id="PF13180">
    <property type="entry name" value="PDZ_2"/>
    <property type="match status" value="1"/>
</dbReference>
<evidence type="ECO:0000313" key="7">
    <source>
        <dbReference type="Proteomes" id="UP000008544"/>
    </source>
</evidence>
<gene>
    <name evidence="6" type="ordered locus">Daud_1880</name>
</gene>
<evidence type="ECO:0000256" key="3">
    <source>
        <dbReference type="ARBA" id="ARBA00022801"/>
    </source>
</evidence>
<feature type="signal peptide" evidence="4">
    <location>
        <begin position="1"/>
        <end position="22"/>
    </location>
</feature>
<evidence type="ECO:0000256" key="2">
    <source>
        <dbReference type="ARBA" id="ARBA00022670"/>
    </source>
</evidence>
<dbReference type="Gene3D" id="2.30.42.10">
    <property type="match status" value="1"/>
</dbReference>
<dbReference type="InterPro" id="IPR036034">
    <property type="entry name" value="PDZ_sf"/>
</dbReference>
<dbReference type="SMART" id="SM00228">
    <property type="entry name" value="PDZ"/>
    <property type="match status" value="1"/>
</dbReference>
<protein>
    <submittedName>
        <fullName evidence="6">Peptidase S1 and S6, chymotrypsin/Hap</fullName>
    </submittedName>
</protein>
<keyword evidence="4" id="KW-0732">Signal</keyword>
<dbReference type="InterPro" id="IPR009003">
    <property type="entry name" value="Peptidase_S1_PA"/>
</dbReference>
<dbReference type="PRINTS" id="PR00834">
    <property type="entry name" value="PROTEASES2C"/>
</dbReference>
<dbReference type="eggNOG" id="COG0265">
    <property type="taxonomic scope" value="Bacteria"/>
</dbReference>
<dbReference type="PANTHER" id="PTHR43343:SF3">
    <property type="entry name" value="PROTEASE DO-LIKE 8, CHLOROPLASTIC"/>
    <property type="match status" value="1"/>
</dbReference>
<dbReference type="AlphaFoldDB" id="B1I5S5"/>
<dbReference type="SUPFAM" id="SSF50156">
    <property type="entry name" value="PDZ domain-like"/>
    <property type="match status" value="1"/>
</dbReference>
<dbReference type="GO" id="GO:0006508">
    <property type="term" value="P:proteolysis"/>
    <property type="evidence" value="ECO:0007669"/>
    <property type="project" value="UniProtKB-KW"/>
</dbReference>
<dbReference type="GO" id="GO:0004252">
    <property type="term" value="F:serine-type endopeptidase activity"/>
    <property type="evidence" value="ECO:0007669"/>
    <property type="project" value="InterPro"/>
</dbReference>
<dbReference type="OrthoDB" id="9758917at2"/>
<dbReference type="Proteomes" id="UP000008544">
    <property type="component" value="Chromosome"/>
</dbReference>
<dbReference type="InterPro" id="IPR001478">
    <property type="entry name" value="PDZ"/>
</dbReference>
<proteinExistence type="inferred from homology"/>
<sequence>MSWRRKLVFTTLLALVAGIMFAAGNMATRDFWPQEPLVNTNNRTAVAAPELPGVNPGTIVEIVGRAGPAVVKIDTVVPTSGREWSPFFDDPFFRDFFGLPDISPPQSSPSRRGMGSGFLFSEDGYILTNEHVIRGAEEIWVTLTGFETPLAAKVVGSDYDLDLAVLRVNAPRKLPHLKLGDSDNVRVGEWVIAIGNPYGLDHTVTVGVISAKGRPVTIEDRYYDNLLQTDASINPGNSGGPLLNLRGEVVAINTAVNAQAQGIGFAIPTSTIRPVLDELIRTGGISHAWLGVQLDTVSPELARYLKLRGTTGALVIGIVADSPAARAGFRPGDVILELNGAPVNNPEKVIRAIRTHKAGETLKVKIFRDGSVRELEVKLGEKPVRR</sequence>
<dbReference type="Gene3D" id="2.40.10.10">
    <property type="entry name" value="Trypsin-like serine proteases"/>
    <property type="match status" value="2"/>
</dbReference>
<dbReference type="HOGENOM" id="CLU_020120_1_2_9"/>
<dbReference type="STRING" id="477974.Daud_1880"/>
<dbReference type="SUPFAM" id="SSF50494">
    <property type="entry name" value="Trypsin-like serine proteases"/>
    <property type="match status" value="1"/>
</dbReference>
<keyword evidence="2" id="KW-0645">Protease</keyword>
<evidence type="ECO:0000259" key="5">
    <source>
        <dbReference type="PROSITE" id="PS50106"/>
    </source>
</evidence>
<dbReference type="Pfam" id="PF13365">
    <property type="entry name" value="Trypsin_2"/>
    <property type="match status" value="1"/>
</dbReference>
<reference evidence="7" key="1">
    <citation type="submission" date="2007-10" db="EMBL/GenBank/DDBJ databases">
        <title>Complete sequence of chromosome of Desulforudis audaxviator MP104C.</title>
        <authorList>
            <person name="Copeland A."/>
            <person name="Lucas S."/>
            <person name="Lapidus A."/>
            <person name="Barry K."/>
            <person name="Glavina del Rio T."/>
            <person name="Dalin E."/>
            <person name="Tice H."/>
            <person name="Bruce D."/>
            <person name="Pitluck S."/>
            <person name="Lowry S.R."/>
            <person name="Larimer F."/>
            <person name="Land M.L."/>
            <person name="Hauser L."/>
            <person name="Kyrpides N."/>
            <person name="Ivanova N.N."/>
            <person name="Richardson P."/>
        </authorList>
    </citation>
    <scope>NUCLEOTIDE SEQUENCE [LARGE SCALE GENOMIC DNA]</scope>
    <source>
        <strain evidence="7">MP104C</strain>
    </source>
</reference>
<keyword evidence="7" id="KW-1185">Reference proteome</keyword>
<reference evidence="6 7" key="2">
    <citation type="journal article" date="2008" name="Science">
        <title>Environmental genomics reveals a single-species ecosystem deep within Earth.</title>
        <authorList>
            <person name="Chivian D."/>
            <person name="Brodie E.L."/>
            <person name="Alm E.J."/>
            <person name="Culley D.E."/>
            <person name="Dehal P.S."/>
            <person name="Desantis T.Z."/>
            <person name="Gihring T.M."/>
            <person name="Lapidus A."/>
            <person name="Lin L.H."/>
            <person name="Lowry S.R."/>
            <person name="Moser D.P."/>
            <person name="Richardson P.M."/>
            <person name="Southam G."/>
            <person name="Wanger G."/>
            <person name="Pratt L.M."/>
            <person name="Andersen G.L."/>
            <person name="Hazen T.C."/>
            <person name="Brockman F.J."/>
            <person name="Arkin A.P."/>
            <person name="Onstott T.C."/>
        </authorList>
    </citation>
    <scope>NUCLEOTIDE SEQUENCE [LARGE SCALE GENOMIC DNA]</scope>
    <source>
        <strain evidence="6 7">MP104C</strain>
    </source>
</reference>
<keyword evidence="3" id="KW-0378">Hydrolase</keyword>
<dbReference type="InterPro" id="IPR001940">
    <property type="entry name" value="Peptidase_S1C"/>
</dbReference>
<evidence type="ECO:0000256" key="4">
    <source>
        <dbReference type="SAM" id="SignalP"/>
    </source>
</evidence>
<dbReference type="EMBL" id="CP000860">
    <property type="protein sequence ID" value="ACA60373.1"/>
    <property type="molecule type" value="Genomic_DNA"/>
</dbReference>
<accession>B1I5S5</accession>
<name>B1I5S5_DESAP</name>
<dbReference type="InterPro" id="IPR051201">
    <property type="entry name" value="Chloro_Bact_Ser_Proteases"/>
</dbReference>
<dbReference type="PROSITE" id="PS50106">
    <property type="entry name" value="PDZ"/>
    <property type="match status" value="1"/>
</dbReference>
<feature type="chain" id="PRO_5002765361" evidence="4">
    <location>
        <begin position="23"/>
        <end position="386"/>
    </location>
</feature>
<dbReference type="PANTHER" id="PTHR43343">
    <property type="entry name" value="PEPTIDASE S12"/>
    <property type="match status" value="1"/>
</dbReference>
<feature type="domain" description="PDZ" evidence="5">
    <location>
        <begin position="276"/>
        <end position="363"/>
    </location>
</feature>
<dbReference type="KEGG" id="dau:Daud_1880"/>
<dbReference type="RefSeq" id="WP_012302949.1">
    <property type="nucleotide sequence ID" value="NC_010424.1"/>
</dbReference>
<comment type="similarity">
    <text evidence="1">Belongs to the peptidase S1C family.</text>
</comment>
<evidence type="ECO:0000313" key="6">
    <source>
        <dbReference type="EMBL" id="ACA60373.1"/>
    </source>
</evidence>
<organism evidence="6 7">
    <name type="scientific">Desulforudis audaxviator (strain MP104C)</name>
    <dbReference type="NCBI Taxonomy" id="477974"/>
    <lineage>
        <taxon>Bacteria</taxon>
        <taxon>Bacillati</taxon>
        <taxon>Bacillota</taxon>
        <taxon>Clostridia</taxon>
        <taxon>Thermoanaerobacterales</taxon>
        <taxon>Candidatus Desulforudaceae</taxon>
        <taxon>Candidatus Desulforudis</taxon>
    </lineage>
</organism>
<dbReference type="InterPro" id="IPR043504">
    <property type="entry name" value="Peptidase_S1_PA_chymotrypsin"/>
</dbReference>